<keyword evidence="3" id="KW-0694">RNA-binding</keyword>
<dbReference type="SMART" id="SM00363">
    <property type="entry name" value="S4"/>
    <property type="match status" value="1"/>
</dbReference>
<dbReference type="CDD" id="cd00165">
    <property type="entry name" value="S4"/>
    <property type="match status" value="1"/>
</dbReference>
<organism evidence="5 6">
    <name type="scientific">Trichlorobacter ammonificans</name>
    <dbReference type="NCBI Taxonomy" id="2916410"/>
    <lineage>
        <taxon>Bacteria</taxon>
        <taxon>Pseudomonadati</taxon>
        <taxon>Thermodesulfobacteriota</taxon>
        <taxon>Desulfuromonadia</taxon>
        <taxon>Geobacterales</taxon>
        <taxon>Geobacteraceae</taxon>
        <taxon>Trichlorobacter</taxon>
    </lineage>
</organism>
<dbReference type="Pfam" id="PF01479">
    <property type="entry name" value="S4"/>
    <property type="match status" value="1"/>
</dbReference>
<dbReference type="Proteomes" id="UP001295463">
    <property type="component" value="Chromosome"/>
</dbReference>
<keyword evidence="2" id="KW-0413">Isomerase</keyword>
<dbReference type="Pfam" id="PF00849">
    <property type="entry name" value="PseudoU_synth_2"/>
    <property type="match status" value="1"/>
</dbReference>
<evidence type="ECO:0000256" key="2">
    <source>
        <dbReference type="ARBA" id="ARBA00023235"/>
    </source>
</evidence>
<dbReference type="InterPro" id="IPR006145">
    <property type="entry name" value="PsdUridine_synth_RsuA/RluA"/>
</dbReference>
<comment type="similarity">
    <text evidence="1">Belongs to the pseudouridine synthase RluA family.</text>
</comment>
<evidence type="ECO:0000259" key="4">
    <source>
        <dbReference type="SMART" id="SM00363"/>
    </source>
</evidence>
<sequence>MIIELRTTDEQAGRRLDEVLALLAAISKGEARRIIDRGGCVLNGAMVRVASRSVRSGDLLTVGVMEPGRFQELELSPEAIIYQDKHLLAVNKPPGVASQRTPYQLKGTLEYWVAEEFARQGVREPVRIVHRLDRGTSGLMLFPKHRQEAAWLSELFRRGEMGKRYLALIAGAPPAECWQAEGPIGKVASARWGIVPGGRPARTEFRLLATEEGTALVEALPHTGRTHQIRVHLAADGLPIVGDATYGGTPCNRLMLHCAELSWRRRDGTLLRLAAPPDEAYRERCGRCWSAAAGS</sequence>
<accession>A0ABM9DCA0</accession>
<dbReference type="RefSeq" id="WP_305733223.1">
    <property type="nucleotide sequence ID" value="NZ_OW150024.1"/>
</dbReference>
<dbReference type="PANTHER" id="PTHR21600">
    <property type="entry name" value="MITOCHONDRIAL RNA PSEUDOURIDINE SYNTHASE"/>
    <property type="match status" value="1"/>
</dbReference>
<dbReference type="SUPFAM" id="SSF55120">
    <property type="entry name" value="Pseudouridine synthase"/>
    <property type="match status" value="1"/>
</dbReference>
<dbReference type="Gene3D" id="3.10.290.10">
    <property type="entry name" value="RNA-binding S4 domain"/>
    <property type="match status" value="1"/>
</dbReference>
<name>A0ABM9DCA0_9BACT</name>
<protein>
    <submittedName>
        <fullName evidence="5">Pseudouridine synthase, RluA family</fullName>
    </submittedName>
</protein>
<keyword evidence="6" id="KW-1185">Reference proteome</keyword>
<proteinExistence type="inferred from homology"/>
<dbReference type="InterPro" id="IPR050188">
    <property type="entry name" value="RluA_PseudoU_synthase"/>
</dbReference>
<gene>
    <name evidence="5" type="ORF">GEAMG1_2638</name>
</gene>
<reference evidence="5 6" key="1">
    <citation type="submission" date="2022-03" db="EMBL/GenBank/DDBJ databases">
        <authorList>
            <person name="Koch H."/>
        </authorList>
    </citation>
    <scope>NUCLEOTIDE SEQUENCE [LARGE SCALE GENOMIC DNA]</scope>
    <source>
        <strain evidence="5 6">G1</strain>
    </source>
</reference>
<dbReference type="InterPro" id="IPR002942">
    <property type="entry name" value="S4_RNA-bd"/>
</dbReference>
<evidence type="ECO:0000313" key="6">
    <source>
        <dbReference type="Proteomes" id="UP001295463"/>
    </source>
</evidence>
<evidence type="ECO:0000313" key="5">
    <source>
        <dbReference type="EMBL" id="CAH2032474.1"/>
    </source>
</evidence>
<dbReference type="EMBL" id="OW150024">
    <property type="protein sequence ID" value="CAH2032474.1"/>
    <property type="molecule type" value="Genomic_DNA"/>
</dbReference>
<evidence type="ECO:0000256" key="1">
    <source>
        <dbReference type="ARBA" id="ARBA00010876"/>
    </source>
</evidence>
<dbReference type="PANTHER" id="PTHR21600:SF44">
    <property type="entry name" value="RIBOSOMAL LARGE SUBUNIT PSEUDOURIDINE SYNTHASE D"/>
    <property type="match status" value="1"/>
</dbReference>
<feature type="domain" description="RNA-binding S4" evidence="4">
    <location>
        <begin position="14"/>
        <end position="81"/>
    </location>
</feature>
<dbReference type="PROSITE" id="PS50889">
    <property type="entry name" value="S4"/>
    <property type="match status" value="1"/>
</dbReference>
<dbReference type="InterPro" id="IPR020103">
    <property type="entry name" value="PsdUridine_synth_cat_dom_sf"/>
</dbReference>
<dbReference type="Gene3D" id="3.30.2350.10">
    <property type="entry name" value="Pseudouridine synthase"/>
    <property type="match status" value="1"/>
</dbReference>
<dbReference type="SUPFAM" id="SSF55174">
    <property type="entry name" value="Alpha-L RNA-binding motif"/>
    <property type="match status" value="1"/>
</dbReference>
<dbReference type="InterPro" id="IPR036986">
    <property type="entry name" value="S4_RNA-bd_sf"/>
</dbReference>
<evidence type="ECO:0000256" key="3">
    <source>
        <dbReference type="PROSITE-ProRule" id="PRU00182"/>
    </source>
</evidence>
<dbReference type="CDD" id="cd02869">
    <property type="entry name" value="PseudoU_synth_RluA_like"/>
    <property type="match status" value="1"/>
</dbReference>